<evidence type="ECO:0000256" key="15">
    <source>
        <dbReference type="SAM" id="MobiDB-lite"/>
    </source>
</evidence>
<dbReference type="GO" id="GO:0008270">
    <property type="term" value="F:zinc ion binding"/>
    <property type="evidence" value="ECO:0007669"/>
    <property type="project" value="UniProtKB-UniRule"/>
</dbReference>
<feature type="domain" description="Toprim" evidence="16">
    <location>
        <begin position="267"/>
        <end position="353"/>
    </location>
</feature>
<dbReference type="FunFam" id="3.90.580.10:FF:000001">
    <property type="entry name" value="DNA primase"/>
    <property type="match status" value="1"/>
</dbReference>
<keyword evidence="10 12" id="KW-0238">DNA-binding</keyword>
<evidence type="ECO:0000256" key="14">
    <source>
        <dbReference type="PIRSR" id="PIRSR002811-1"/>
    </source>
</evidence>
<dbReference type="Gene3D" id="3.40.1360.10">
    <property type="match status" value="1"/>
</dbReference>
<evidence type="ECO:0000256" key="3">
    <source>
        <dbReference type="ARBA" id="ARBA00022679"/>
    </source>
</evidence>
<feature type="region of interest" description="Disordered" evidence="15">
    <location>
        <begin position="439"/>
        <end position="462"/>
    </location>
</feature>
<evidence type="ECO:0000313" key="17">
    <source>
        <dbReference type="EMBL" id="QQG37277.1"/>
    </source>
</evidence>
<dbReference type="InterPro" id="IPR002694">
    <property type="entry name" value="Znf_CHC2"/>
</dbReference>
<feature type="compositionally biased region" description="Low complexity" evidence="15">
    <location>
        <begin position="439"/>
        <end position="457"/>
    </location>
</feature>
<evidence type="ECO:0000256" key="13">
    <source>
        <dbReference type="PIRNR" id="PIRNR002811"/>
    </source>
</evidence>
<dbReference type="PANTHER" id="PTHR30313:SF2">
    <property type="entry name" value="DNA PRIMASE"/>
    <property type="match status" value="1"/>
</dbReference>
<evidence type="ECO:0000256" key="12">
    <source>
        <dbReference type="HAMAP-Rule" id="MF_00974"/>
    </source>
</evidence>
<evidence type="ECO:0000256" key="8">
    <source>
        <dbReference type="ARBA" id="ARBA00022833"/>
    </source>
</evidence>
<dbReference type="HAMAP" id="MF_00974">
    <property type="entry name" value="DNA_primase_DnaG"/>
    <property type="match status" value="1"/>
</dbReference>
<evidence type="ECO:0000259" key="16">
    <source>
        <dbReference type="PROSITE" id="PS50880"/>
    </source>
</evidence>
<name>A0A7T5R4A2_9BACT</name>
<keyword evidence="2 12" id="KW-0639">Primosome</keyword>
<dbReference type="FunFam" id="3.40.1360.10:FF:000002">
    <property type="entry name" value="DNA primase"/>
    <property type="match status" value="1"/>
</dbReference>
<comment type="cofactor">
    <cofactor evidence="12 13 14">
        <name>Zn(2+)</name>
        <dbReference type="ChEBI" id="CHEBI:29105"/>
    </cofactor>
    <text evidence="12 13 14">Binds 1 zinc ion per monomer.</text>
</comment>
<evidence type="ECO:0000313" key="18">
    <source>
        <dbReference type="Proteomes" id="UP000595362"/>
    </source>
</evidence>
<dbReference type="InterPro" id="IPR030846">
    <property type="entry name" value="DnaG_bac"/>
</dbReference>
<dbReference type="CDD" id="cd03364">
    <property type="entry name" value="TOPRIM_DnaG_primases"/>
    <property type="match status" value="1"/>
</dbReference>
<dbReference type="PIRSF" id="PIRSF002811">
    <property type="entry name" value="DnaG"/>
    <property type="match status" value="1"/>
</dbReference>
<comment type="function">
    <text evidence="12 13">RNA polymerase that catalyzes the synthesis of short RNA molecules used as primers for DNA polymerase during DNA replication.</text>
</comment>
<dbReference type="GO" id="GO:0005737">
    <property type="term" value="C:cytoplasm"/>
    <property type="evidence" value="ECO:0007669"/>
    <property type="project" value="TreeGrafter"/>
</dbReference>
<dbReference type="GO" id="GO:0006269">
    <property type="term" value="P:DNA replication, synthesis of primer"/>
    <property type="evidence" value="ECO:0007669"/>
    <property type="project" value="UniProtKB-UniRule"/>
</dbReference>
<evidence type="ECO:0000256" key="4">
    <source>
        <dbReference type="ARBA" id="ARBA00022695"/>
    </source>
</evidence>
<dbReference type="Pfam" id="PF01807">
    <property type="entry name" value="Zn_ribbon_DnaG"/>
    <property type="match status" value="1"/>
</dbReference>
<comment type="domain">
    <text evidence="12">Contains an N-terminal zinc-binding domain, a central core domain that contains the primase activity, and a C-terminal DnaB-binding domain.</text>
</comment>
<dbReference type="InterPro" id="IPR006295">
    <property type="entry name" value="DNA_primase_DnaG"/>
</dbReference>
<dbReference type="InterPro" id="IPR037068">
    <property type="entry name" value="DNA_primase_core_N_sf"/>
</dbReference>
<keyword evidence="6 12" id="KW-0479">Metal-binding</keyword>
<organism evidence="17 18">
    <name type="scientific">Micavibrio aeruginosavorus</name>
    <dbReference type="NCBI Taxonomy" id="349221"/>
    <lineage>
        <taxon>Bacteria</taxon>
        <taxon>Pseudomonadati</taxon>
        <taxon>Bdellovibrionota</taxon>
        <taxon>Bdellovibrionia</taxon>
        <taxon>Bdellovibrionales</taxon>
        <taxon>Pseudobdellovibrionaceae</taxon>
        <taxon>Micavibrio</taxon>
    </lineage>
</organism>
<dbReference type="Gene3D" id="3.90.980.10">
    <property type="entry name" value="DNA primase, catalytic core, N-terminal domain"/>
    <property type="match status" value="1"/>
</dbReference>
<dbReference type="InterPro" id="IPR006171">
    <property type="entry name" value="TOPRIM_dom"/>
</dbReference>
<dbReference type="NCBIfam" id="TIGR01391">
    <property type="entry name" value="dnaG"/>
    <property type="match status" value="1"/>
</dbReference>
<comment type="similarity">
    <text evidence="12 13">Belongs to the DnaG primase family.</text>
</comment>
<dbReference type="GO" id="GO:0003899">
    <property type="term" value="F:DNA-directed RNA polymerase activity"/>
    <property type="evidence" value="ECO:0007669"/>
    <property type="project" value="UniProtKB-UniRule"/>
</dbReference>
<dbReference type="PROSITE" id="PS50880">
    <property type="entry name" value="TOPRIM"/>
    <property type="match status" value="1"/>
</dbReference>
<evidence type="ECO:0000256" key="5">
    <source>
        <dbReference type="ARBA" id="ARBA00022705"/>
    </source>
</evidence>
<dbReference type="Pfam" id="PF13662">
    <property type="entry name" value="Toprim_4"/>
    <property type="match status" value="1"/>
</dbReference>
<dbReference type="InterPro" id="IPR050219">
    <property type="entry name" value="DnaG_primase"/>
</dbReference>
<reference evidence="17 18" key="1">
    <citation type="submission" date="2020-07" db="EMBL/GenBank/DDBJ databases">
        <title>Huge and variable diversity of episymbiotic CPR bacteria and DPANN archaea in groundwater ecosystems.</title>
        <authorList>
            <person name="He C.Y."/>
            <person name="Keren R."/>
            <person name="Whittaker M."/>
            <person name="Farag I.F."/>
            <person name="Doudna J."/>
            <person name="Cate J.H.D."/>
            <person name="Banfield J.F."/>
        </authorList>
    </citation>
    <scope>NUCLEOTIDE SEQUENCE [LARGE SCALE GENOMIC DNA]</scope>
    <source>
        <strain evidence="17">NC_groundwater_70_Ag_B-0.1um_54_66</strain>
    </source>
</reference>
<keyword evidence="9" id="KW-0460">Magnesium</keyword>
<evidence type="ECO:0000256" key="11">
    <source>
        <dbReference type="ARBA" id="ARBA00023163"/>
    </source>
</evidence>
<evidence type="ECO:0000256" key="6">
    <source>
        <dbReference type="ARBA" id="ARBA00022723"/>
    </source>
</evidence>
<keyword evidence="11 12" id="KW-0804">Transcription</keyword>
<dbReference type="GO" id="GO:0003677">
    <property type="term" value="F:DNA binding"/>
    <property type="evidence" value="ECO:0007669"/>
    <property type="project" value="UniProtKB-KW"/>
</dbReference>
<keyword evidence="4 12" id="KW-0548">Nucleotidyltransferase</keyword>
<dbReference type="InterPro" id="IPR013264">
    <property type="entry name" value="DNAG_N"/>
</dbReference>
<sequence length="614" mass="67822">MSSISPRFMQELRDRLTLSEIVGRKVKLTRAGREYKACCPFHGEKSPSFYVNDDKQFYHCFGCGAHGDAVGFVMQHDNLSFIEAVEVLASQAGLQVPQQSAQEVEASKREKSLYALMDDAARFFEAQLRDSRNRDALRYLQERGLPDDVIAAFRLGYAPADGQALRTYLAAREYTEAQMVEAGVIRKSDKGKEPYSFFRDRVMFPVADRRGRVVAFGGRVLPEHLRPLAPGAGKPPKYINSSETALFHKGRMVYGESHARQAAAEGASIVVVEGYLDVIACFQAGWRGAVAPLGTALTDEQILNLWKIIPGEEKCPILCFDGDAAGQRAAVRAAENLIPLLKPHHSARFAFLPAGQDPDSLVRGQGPKALGAVLEAAIPLVDFLWSHHTAGKSFNTPEMRAGLEKILEDESGRIVDRTVQQYYRQMFRERIQKAFFSSEKSSGYSGNSLKNNNKNKSTIPLKRPPATATALALPILLATVINHPQMVADVEEDLGSLDMAQAPHLDRLRQSILQRVAGDQALDDTGLTAHLKEAGFGDDLDLVLTESVYVHAGFARPGADYSLAMRGWREVLGRLRQTAVSREVQAARQALVEDFSEDNQNRILALRDVQENKG</sequence>
<keyword evidence="8 12" id="KW-0862">Zinc</keyword>
<protein>
    <recommendedName>
        <fullName evidence="12 13">DNA primase</fullName>
        <ecNumber evidence="12">2.7.7.101</ecNumber>
    </recommendedName>
</protein>
<keyword evidence="1 12" id="KW-0240">DNA-directed RNA polymerase</keyword>
<dbReference type="SUPFAM" id="SSF56731">
    <property type="entry name" value="DNA primase core"/>
    <property type="match status" value="1"/>
</dbReference>
<keyword evidence="3 12" id="KW-0808">Transferase</keyword>
<dbReference type="GO" id="GO:1990077">
    <property type="term" value="C:primosome complex"/>
    <property type="evidence" value="ECO:0007669"/>
    <property type="project" value="UniProtKB-KW"/>
</dbReference>
<comment type="catalytic activity">
    <reaction evidence="12">
        <text>ssDNA + n NTP = ssDNA/pppN(pN)n-1 hybrid + (n-1) diphosphate.</text>
        <dbReference type="EC" id="2.7.7.101"/>
    </reaction>
</comment>
<comment type="subunit">
    <text evidence="12">Monomer. Interacts with DnaB.</text>
</comment>
<evidence type="ECO:0000256" key="7">
    <source>
        <dbReference type="ARBA" id="ARBA00022771"/>
    </source>
</evidence>
<dbReference type="EC" id="2.7.7.101" evidence="12"/>
<gene>
    <name evidence="12" type="primary">dnaG</name>
    <name evidence="17" type="ORF">HYS17_05815</name>
</gene>
<dbReference type="PANTHER" id="PTHR30313">
    <property type="entry name" value="DNA PRIMASE"/>
    <property type="match status" value="1"/>
</dbReference>
<dbReference type="InterPro" id="IPR036977">
    <property type="entry name" value="DNA_primase_Znf_CHC2"/>
</dbReference>
<dbReference type="SMART" id="SM00400">
    <property type="entry name" value="ZnF_CHCC"/>
    <property type="match status" value="1"/>
</dbReference>
<evidence type="ECO:0000256" key="10">
    <source>
        <dbReference type="ARBA" id="ARBA00023125"/>
    </source>
</evidence>
<dbReference type="InterPro" id="IPR034151">
    <property type="entry name" value="TOPRIM_DnaG_bac"/>
</dbReference>
<keyword evidence="5 12" id="KW-0235">DNA replication</keyword>
<proteinExistence type="inferred from homology"/>
<accession>A0A7T5R4A2</accession>
<evidence type="ECO:0000256" key="9">
    <source>
        <dbReference type="ARBA" id="ARBA00022842"/>
    </source>
</evidence>
<dbReference type="Pfam" id="PF08275">
    <property type="entry name" value="DNAG_N"/>
    <property type="match status" value="1"/>
</dbReference>
<dbReference type="Proteomes" id="UP000595362">
    <property type="component" value="Chromosome"/>
</dbReference>
<dbReference type="SUPFAM" id="SSF57783">
    <property type="entry name" value="Zinc beta-ribbon"/>
    <property type="match status" value="1"/>
</dbReference>
<dbReference type="GO" id="GO:0000428">
    <property type="term" value="C:DNA-directed RNA polymerase complex"/>
    <property type="evidence" value="ECO:0007669"/>
    <property type="project" value="UniProtKB-KW"/>
</dbReference>
<feature type="zinc finger region" description="CHC2-type" evidence="12 14">
    <location>
        <begin position="39"/>
        <end position="63"/>
    </location>
</feature>
<evidence type="ECO:0000256" key="1">
    <source>
        <dbReference type="ARBA" id="ARBA00022478"/>
    </source>
</evidence>
<dbReference type="SMART" id="SM00493">
    <property type="entry name" value="TOPRIM"/>
    <property type="match status" value="1"/>
</dbReference>
<dbReference type="Gene3D" id="3.90.580.10">
    <property type="entry name" value="Zinc finger, CHC2-type domain"/>
    <property type="match status" value="1"/>
</dbReference>
<dbReference type="AlphaFoldDB" id="A0A7T5R4A2"/>
<keyword evidence="7 12" id="KW-0863">Zinc-finger</keyword>
<evidence type="ECO:0000256" key="2">
    <source>
        <dbReference type="ARBA" id="ARBA00022515"/>
    </source>
</evidence>
<dbReference type="EMBL" id="CP066681">
    <property type="protein sequence ID" value="QQG37277.1"/>
    <property type="molecule type" value="Genomic_DNA"/>
</dbReference>